<gene>
    <name evidence="5" type="ORF">GCM10009117_08200</name>
</gene>
<organism evidence="5 6">
    <name type="scientific">Gangjinia marincola</name>
    <dbReference type="NCBI Taxonomy" id="578463"/>
    <lineage>
        <taxon>Bacteria</taxon>
        <taxon>Pseudomonadati</taxon>
        <taxon>Bacteroidota</taxon>
        <taxon>Flavobacteriia</taxon>
        <taxon>Flavobacteriales</taxon>
        <taxon>Flavobacteriaceae</taxon>
        <taxon>Gangjinia</taxon>
    </lineage>
</organism>
<name>A0ABN1MEW1_9FLAO</name>
<dbReference type="PANTHER" id="PTHR30024:SF47">
    <property type="entry name" value="TAURINE-BINDING PERIPLASMIC PROTEIN"/>
    <property type="match status" value="1"/>
</dbReference>
<reference evidence="5 6" key="1">
    <citation type="journal article" date="2019" name="Int. J. Syst. Evol. Microbiol.">
        <title>The Global Catalogue of Microorganisms (GCM) 10K type strain sequencing project: providing services to taxonomists for standard genome sequencing and annotation.</title>
        <authorList>
            <consortium name="The Broad Institute Genomics Platform"/>
            <consortium name="The Broad Institute Genome Sequencing Center for Infectious Disease"/>
            <person name="Wu L."/>
            <person name="Ma J."/>
        </authorList>
    </citation>
    <scope>NUCLEOTIDE SEQUENCE [LARGE SCALE GENOMIC DNA]</scope>
    <source>
        <strain evidence="5 6">JCM 16082</strain>
    </source>
</reference>
<dbReference type="Proteomes" id="UP001500507">
    <property type="component" value="Unassembled WGS sequence"/>
</dbReference>
<dbReference type="Gene3D" id="3.40.190.10">
    <property type="entry name" value="Periplasmic binding protein-like II"/>
    <property type="match status" value="2"/>
</dbReference>
<dbReference type="Pfam" id="PF22384">
    <property type="entry name" value="PBP2_Ca3427_like"/>
    <property type="match status" value="1"/>
</dbReference>
<comment type="caution">
    <text evidence="5">The sequence shown here is derived from an EMBL/GenBank/DDBJ whole genome shotgun (WGS) entry which is preliminary data.</text>
</comment>
<evidence type="ECO:0000313" key="6">
    <source>
        <dbReference type="Proteomes" id="UP001500507"/>
    </source>
</evidence>
<feature type="domain" description="Ca3427-like PBP 2" evidence="4">
    <location>
        <begin position="104"/>
        <end position="182"/>
    </location>
</feature>
<keyword evidence="3" id="KW-0732">Signal</keyword>
<keyword evidence="6" id="KW-1185">Reference proteome</keyword>
<evidence type="ECO:0000313" key="5">
    <source>
        <dbReference type="EMBL" id="GAA0871674.1"/>
    </source>
</evidence>
<proteinExistence type="inferred from homology"/>
<evidence type="ECO:0000256" key="1">
    <source>
        <dbReference type="ARBA" id="ARBA00004418"/>
    </source>
</evidence>
<dbReference type="PANTHER" id="PTHR30024">
    <property type="entry name" value="ALIPHATIC SULFONATES-BINDING PROTEIN-RELATED"/>
    <property type="match status" value="1"/>
</dbReference>
<comment type="subcellular location">
    <subcellularLocation>
        <location evidence="1">Periplasm</location>
    </subcellularLocation>
</comment>
<sequence length="290" mass="32842">MSNELTHFRVGGVPEHFNLPWHLCMELGDFNTEGIEVSWRDFPGGTGAMCKALRNDEIDIAITLTEGAVKDIVEGNPAKIVQSYIASPLIWGIHVANDSIYQTLNDLQNTTAAISRYGSGSHLLAYVNAENQGWDTSKLSFKVVRNLEGAIKALPADEAQYFMWEHFTTKPMVDEGVFRRIADCPTPWPCFVILASDKLIQQRSTKLKALLTILNATTREFKQIPAIDRMLAFRYNQKLEDIREWLSLTEWSQTQLDDSAINEVQEKLYSLNLIEKKLPVSKISVKLRQP</sequence>
<evidence type="ECO:0000256" key="2">
    <source>
        <dbReference type="ARBA" id="ARBA00010742"/>
    </source>
</evidence>
<dbReference type="CDD" id="cd13637">
    <property type="entry name" value="PBP2_Ca3427_like"/>
    <property type="match status" value="1"/>
</dbReference>
<accession>A0ABN1MEW1</accession>
<dbReference type="SUPFAM" id="SSF53850">
    <property type="entry name" value="Periplasmic binding protein-like II"/>
    <property type="match status" value="1"/>
</dbReference>
<evidence type="ECO:0000259" key="4">
    <source>
        <dbReference type="Pfam" id="PF22384"/>
    </source>
</evidence>
<dbReference type="InterPro" id="IPR054364">
    <property type="entry name" value="Ca3427-like_PBP2"/>
</dbReference>
<dbReference type="RefSeq" id="WP_343764248.1">
    <property type="nucleotide sequence ID" value="NZ_BAAAFG010000005.1"/>
</dbReference>
<dbReference type="EMBL" id="BAAAFG010000005">
    <property type="protein sequence ID" value="GAA0871674.1"/>
    <property type="molecule type" value="Genomic_DNA"/>
</dbReference>
<comment type="similarity">
    <text evidence="2">Belongs to the bacterial solute-binding protein SsuA/TauA family.</text>
</comment>
<evidence type="ECO:0000256" key="3">
    <source>
        <dbReference type="ARBA" id="ARBA00022729"/>
    </source>
</evidence>
<protein>
    <submittedName>
        <fullName evidence="5">Substrate-binding domain-containing protein</fullName>
    </submittedName>
</protein>